<dbReference type="Proteomes" id="UP000634136">
    <property type="component" value="Unassembled WGS sequence"/>
</dbReference>
<evidence type="ECO:0000313" key="2">
    <source>
        <dbReference type="Proteomes" id="UP000634136"/>
    </source>
</evidence>
<protein>
    <submittedName>
        <fullName evidence="1">Uncharacterized protein</fullName>
    </submittedName>
</protein>
<reference evidence="1" key="1">
    <citation type="submission" date="2020-09" db="EMBL/GenBank/DDBJ databases">
        <title>Genome-Enabled Discovery of Anthraquinone Biosynthesis in Senna tora.</title>
        <authorList>
            <person name="Kang S.-H."/>
            <person name="Pandey R.P."/>
            <person name="Lee C.-M."/>
            <person name="Sim J.-S."/>
            <person name="Jeong J.-T."/>
            <person name="Choi B.-S."/>
            <person name="Jung M."/>
            <person name="Ginzburg D."/>
            <person name="Zhao K."/>
            <person name="Won S.Y."/>
            <person name="Oh T.-J."/>
            <person name="Yu Y."/>
            <person name="Kim N.-H."/>
            <person name="Lee O.R."/>
            <person name="Lee T.-H."/>
            <person name="Bashyal P."/>
            <person name="Kim T.-S."/>
            <person name="Lee W.-H."/>
            <person name="Kawkins C."/>
            <person name="Kim C.-K."/>
            <person name="Kim J.S."/>
            <person name="Ahn B.O."/>
            <person name="Rhee S.Y."/>
            <person name="Sohng J.K."/>
        </authorList>
    </citation>
    <scope>NUCLEOTIDE SEQUENCE</scope>
    <source>
        <tissue evidence="1">Leaf</tissue>
    </source>
</reference>
<proteinExistence type="predicted"/>
<gene>
    <name evidence="1" type="ORF">G2W53_000815</name>
</gene>
<organism evidence="1 2">
    <name type="scientific">Senna tora</name>
    <dbReference type="NCBI Taxonomy" id="362788"/>
    <lineage>
        <taxon>Eukaryota</taxon>
        <taxon>Viridiplantae</taxon>
        <taxon>Streptophyta</taxon>
        <taxon>Embryophyta</taxon>
        <taxon>Tracheophyta</taxon>
        <taxon>Spermatophyta</taxon>
        <taxon>Magnoliopsida</taxon>
        <taxon>eudicotyledons</taxon>
        <taxon>Gunneridae</taxon>
        <taxon>Pentapetalae</taxon>
        <taxon>rosids</taxon>
        <taxon>fabids</taxon>
        <taxon>Fabales</taxon>
        <taxon>Fabaceae</taxon>
        <taxon>Caesalpinioideae</taxon>
        <taxon>Cassia clade</taxon>
        <taxon>Senna</taxon>
    </lineage>
</organism>
<dbReference type="EMBL" id="JAAIUW010000001">
    <property type="protein sequence ID" value="KAF7843910.1"/>
    <property type="molecule type" value="Genomic_DNA"/>
</dbReference>
<evidence type="ECO:0000313" key="1">
    <source>
        <dbReference type="EMBL" id="KAF7843910.1"/>
    </source>
</evidence>
<accession>A0A834XEE4</accession>
<comment type="caution">
    <text evidence="1">The sequence shown here is derived from an EMBL/GenBank/DDBJ whole genome shotgun (WGS) entry which is preliminary data.</text>
</comment>
<sequence length="203" mass="23021">MSCNNKPNIQAQYANSFASWASTSANSTNIDPLLGWVTKFLKLDVGIGLIVDSNGPEQRWDLFQTAFDVVPTVINFHKTLVFIPASSGPFLACPLNWFYAHRMYVFLSEKWSLFAIVPLVSFYECFDPFTPTKKSVKRNAHVQFPISPKKHKTYGTVLGKFQLLKARPLQKYPIKKRARFVLELDPIAEGSEEDDPYQPPADT</sequence>
<dbReference type="AlphaFoldDB" id="A0A834XEE4"/>
<name>A0A834XEE4_9FABA</name>
<keyword evidence="2" id="KW-1185">Reference proteome</keyword>